<dbReference type="AlphaFoldDB" id="A0AAD7DC89"/>
<sequence>MRTIWILSRRWSAPAPLQLAIAPPRLVIAPPRLVIASTARAESCWATRTGQNERERGIGYGWGVRTPGGGMMRMDKHMEKSREGWRVEDEELTFRH</sequence>
<evidence type="ECO:0000313" key="2">
    <source>
        <dbReference type="Proteomes" id="UP001221757"/>
    </source>
</evidence>
<keyword evidence="2" id="KW-1185">Reference proteome</keyword>
<protein>
    <submittedName>
        <fullName evidence="1">Uncharacterized protein</fullName>
    </submittedName>
</protein>
<reference evidence="1" key="1">
    <citation type="submission" date="2023-03" db="EMBL/GenBank/DDBJ databases">
        <title>Massive genome expansion in bonnet fungi (Mycena s.s.) driven by repeated elements and novel gene families across ecological guilds.</title>
        <authorList>
            <consortium name="Lawrence Berkeley National Laboratory"/>
            <person name="Harder C.B."/>
            <person name="Miyauchi S."/>
            <person name="Viragh M."/>
            <person name="Kuo A."/>
            <person name="Thoen E."/>
            <person name="Andreopoulos B."/>
            <person name="Lu D."/>
            <person name="Skrede I."/>
            <person name="Drula E."/>
            <person name="Henrissat B."/>
            <person name="Morin E."/>
            <person name="Kohler A."/>
            <person name="Barry K."/>
            <person name="LaButti K."/>
            <person name="Morin E."/>
            <person name="Salamov A."/>
            <person name="Lipzen A."/>
            <person name="Mereny Z."/>
            <person name="Hegedus B."/>
            <person name="Baldrian P."/>
            <person name="Stursova M."/>
            <person name="Weitz H."/>
            <person name="Taylor A."/>
            <person name="Grigoriev I.V."/>
            <person name="Nagy L.G."/>
            <person name="Martin F."/>
            <person name="Kauserud H."/>
        </authorList>
    </citation>
    <scope>NUCLEOTIDE SEQUENCE</scope>
    <source>
        <strain evidence="1">CBHHK067</strain>
    </source>
</reference>
<dbReference type="EMBL" id="JARKIE010000083">
    <property type="protein sequence ID" value="KAJ7687930.1"/>
    <property type="molecule type" value="Genomic_DNA"/>
</dbReference>
<name>A0AAD7DC89_MYCRO</name>
<dbReference type="Proteomes" id="UP001221757">
    <property type="component" value="Unassembled WGS sequence"/>
</dbReference>
<organism evidence="1 2">
    <name type="scientific">Mycena rosella</name>
    <name type="common">Pink bonnet</name>
    <name type="synonym">Agaricus rosellus</name>
    <dbReference type="NCBI Taxonomy" id="1033263"/>
    <lineage>
        <taxon>Eukaryota</taxon>
        <taxon>Fungi</taxon>
        <taxon>Dikarya</taxon>
        <taxon>Basidiomycota</taxon>
        <taxon>Agaricomycotina</taxon>
        <taxon>Agaricomycetes</taxon>
        <taxon>Agaricomycetidae</taxon>
        <taxon>Agaricales</taxon>
        <taxon>Marasmiineae</taxon>
        <taxon>Mycenaceae</taxon>
        <taxon>Mycena</taxon>
    </lineage>
</organism>
<accession>A0AAD7DC89</accession>
<comment type="caution">
    <text evidence="1">The sequence shown here is derived from an EMBL/GenBank/DDBJ whole genome shotgun (WGS) entry which is preliminary data.</text>
</comment>
<feature type="non-terminal residue" evidence="1">
    <location>
        <position position="96"/>
    </location>
</feature>
<proteinExistence type="predicted"/>
<evidence type="ECO:0000313" key="1">
    <source>
        <dbReference type="EMBL" id="KAJ7687930.1"/>
    </source>
</evidence>
<gene>
    <name evidence="1" type="ORF">B0H17DRAFT_1332272</name>
</gene>